<evidence type="ECO:0000256" key="1">
    <source>
        <dbReference type="SAM" id="MobiDB-lite"/>
    </source>
</evidence>
<reference evidence="2" key="1">
    <citation type="submission" date="2021-06" db="EMBL/GenBank/DDBJ databases">
        <title>Complete genome sequence of Nocardioides sp. G188.</title>
        <authorList>
            <person name="Im W.-T."/>
        </authorList>
    </citation>
    <scope>NUCLEOTIDE SEQUENCE</scope>
    <source>
        <strain evidence="2">G188</strain>
    </source>
</reference>
<dbReference type="GO" id="GO:0016853">
    <property type="term" value="F:isomerase activity"/>
    <property type="evidence" value="ECO:0007669"/>
    <property type="project" value="UniProtKB-KW"/>
</dbReference>
<keyword evidence="2" id="KW-0413">Isomerase</keyword>
<proteinExistence type="predicted"/>
<feature type="compositionally biased region" description="Low complexity" evidence="1">
    <location>
        <begin position="23"/>
        <end position="33"/>
    </location>
</feature>
<dbReference type="NCBIfam" id="TIGR03083">
    <property type="entry name" value="maleylpyruvate isomerase family mycothiol-dependent enzyme"/>
    <property type="match status" value="1"/>
</dbReference>
<dbReference type="Proteomes" id="UP000683575">
    <property type="component" value="Chromosome"/>
</dbReference>
<dbReference type="EMBL" id="CP077062">
    <property type="protein sequence ID" value="QWZ10283.1"/>
    <property type="molecule type" value="Genomic_DNA"/>
</dbReference>
<evidence type="ECO:0000313" key="3">
    <source>
        <dbReference type="Proteomes" id="UP000683575"/>
    </source>
</evidence>
<feature type="region of interest" description="Disordered" evidence="1">
    <location>
        <begin position="1"/>
        <end position="46"/>
    </location>
</feature>
<name>A0A975Y282_9ACTN</name>
<evidence type="ECO:0000313" key="2">
    <source>
        <dbReference type="EMBL" id="QWZ10283.1"/>
    </source>
</evidence>
<dbReference type="KEGG" id="nps:KRR39_11490"/>
<sequence length="198" mass="21431">MRHRPAGRRGRADALRRLGRQGPGRAPAGPRGQPRGRRHRAPPLARVTDAVSRRVGRRDFPVLVEKLRGGPPRLSPYAVPQLDSVLNTLEFFVHHEDIRRAQPGWSARDLGDPREKVLWSMLGTAGKGLLRGSPVGVTAENAITGSRKALKTGAPTVTVRGLPSEITLFVFGRRDQARVELLGDDADVAGLNGTSLGI</sequence>
<accession>A0A975Y282</accession>
<dbReference type="InterPro" id="IPR017517">
    <property type="entry name" value="Maleyloyr_isom"/>
</dbReference>
<organism evidence="2 3">
    <name type="scientific">Nocardioides panacis</name>
    <dbReference type="NCBI Taxonomy" id="2849501"/>
    <lineage>
        <taxon>Bacteria</taxon>
        <taxon>Bacillati</taxon>
        <taxon>Actinomycetota</taxon>
        <taxon>Actinomycetes</taxon>
        <taxon>Propionibacteriales</taxon>
        <taxon>Nocardioidaceae</taxon>
        <taxon>Nocardioides</taxon>
    </lineage>
</organism>
<keyword evidence="3" id="KW-1185">Reference proteome</keyword>
<dbReference type="AlphaFoldDB" id="A0A975Y282"/>
<protein>
    <submittedName>
        <fullName evidence="2">Maleylpyruvate isomerase family mycothiol-dependent enzyme</fullName>
    </submittedName>
</protein>
<gene>
    <name evidence="2" type="ORF">KRR39_11490</name>
</gene>